<dbReference type="HOGENOM" id="CLU_1243077_0_0_2"/>
<name>A0A075MU04_9ARCH</name>
<dbReference type="EMBL" id="CP007174">
    <property type="protein sequence ID" value="AIF82734.1"/>
    <property type="molecule type" value="Genomic_DNA"/>
</dbReference>
<gene>
    <name evidence="1" type="ORF">NTE_00654</name>
</gene>
<dbReference type="STRING" id="1459636.NTE_00654"/>
<dbReference type="eggNOG" id="arCOG08773">
    <property type="taxonomic scope" value="Archaea"/>
</dbReference>
<keyword evidence="2" id="KW-1185">Reference proteome</keyword>
<evidence type="ECO:0000313" key="2">
    <source>
        <dbReference type="Proteomes" id="UP000028194"/>
    </source>
</evidence>
<organism evidence="1 2">
    <name type="scientific">Candidatus Nitrososphaera evergladensis SR1</name>
    <dbReference type="NCBI Taxonomy" id="1459636"/>
    <lineage>
        <taxon>Archaea</taxon>
        <taxon>Nitrososphaerota</taxon>
        <taxon>Nitrososphaeria</taxon>
        <taxon>Nitrososphaerales</taxon>
        <taxon>Nitrososphaeraceae</taxon>
        <taxon>Nitrososphaera</taxon>
    </lineage>
</organism>
<dbReference type="KEGG" id="nev:NTE_00654"/>
<protein>
    <submittedName>
        <fullName evidence="1">Uncharacterized protein</fullName>
    </submittedName>
</protein>
<dbReference type="AlphaFoldDB" id="A0A075MU04"/>
<reference evidence="1 2" key="1">
    <citation type="journal article" date="2014" name="PLoS ONE">
        <title>Genome Sequence of Candidatus Nitrososphaera evergladensis from Group I.1b Enriched from Everglades Soil Reveals Novel Genomic Features of the Ammonia-Oxidizing Archaea.</title>
        <authorList>
            <person name="Zhalnina K.V."/>
            <person name="Dias R."/>
            <person name="Leonard M.T."/>
            <person name="Dorr de Quadros P."/>
            <person name="Camargo F.A."/>
            <person name="Drew J.C."/>
            <person name="Farmerie W.G."/>
            <person name="Daroub S.H."/>
            <person name="Triplett E.W."/>
        </authorList>
    </citation>
    <scope>NUCLEOTIDE SEQUENCE [LARGE SCALE GENOMIC DNA]</scope>
    <source>
        <strain evidence="1 2">SR1</strain>
    </source>
</reference>
<dbReference type="Proteomes" id="UP000028194">
    <property type="component" value="Chromosome"/>
</dbReference>
<evidence type="ECO:0000313" key="1">
    <source>
        <dbReference type="EMBL" id="AIF82734.1"/>
    </source>
</evidence>
<accession>A0A075MU04</accession>
<proteinExistence type="predicted"/>
<sequence length="239" mass="26614">MTLILYALTIMRFDLRLKAPVYIPLAGLKDFGRLVCALERAPMPSFALTVGGKQVLAAQLDIMNGRPVIYFTEAEVGNSQYLAYRASNGVEEVMLADSVGNPTFVYSPILNVEKFPPALAKFGKVEKGTGYTVIKLKDMASLAKVAAYKTIYEEAPLPLFLAKQRGKTIIGTMMSVNENESLSYFYYVLLESEPAEPFLRYASQRPEQPAFCSSLDEHGYIYLKVIRLAADHPLVKTYD</sequence>